<feature type="chain" id="PRO_5013027133" description="DUF3750 domain-containing protein" evidence="1">
    <location>
        <begin position="27"/>
        <end position="258"/>
    </location>
</feature>
<proteinExistence type="predicted"/>
<evidence type="ECO:0008006" key="4">
    <source>
        <dbReference type="Google" id="ProtNLM"/>
    </source>
</evidence>
<dbReference type="STRING" id="1076551.HA48_17340"/>
<evidence type="ECO:0000313" key="2">
    <source>
        <dbReference type="EMBL" id="ORM70659.1"/>
    </source>
</evidence>
<dbReference type="Proteomes" id="UP000193104">
    <property type="component" value="Unassembled WGS sequence"/>
</dbReference>
<evidence type="ECO:0000256" key="1">
    <source>
        <dbReference type="SAM" id="SignalP"/>
    </source>
</evidence>
<sequence>MLSIKIVLLSFLAIVLLSLAASLAQATRSGELTTERGGWATARRDSAGLAPDPQRYASEAIVQVYAAPTYGWKGAVAVHPWIIYKRAGETHYNRYEVISWGSGDKVRLNRNLPDGYWYGARPRVLVEHRGAAAQAMIPQIEAAIHSYPWPATYHAWPGPNSNTFLAHIGREVPALRLDLPANALGKDYRSLLHPVGLPPSGRGVQLSLLGVLGVTVGAEEGLEVNVLGLNLGLDFTPLRLRLPFIGGIGQDNLQKDNP</sequence>
<feature type="signal peptide" evidence="1">
    <location>
        <begin position="1"/>
        <end position="26"/>
    </location>
</feature>
<name>A0A1X1D1U9_9GAMM</name>
<keyword evidence="1" id="KW-0732">Signal</keyword>
<keyword evidence="3" id="KW-1185">Reference proteome</keyword>
<protein>
    <recommendedName>
        <fullName evidence="4">DUF3750 domain-containing protein</fullName>
    </recommendedName>
</protein>
<dbReference type="InterPro" id="IPR022224">
    <property type="entry name" value="DUF3750"/>
</dbReference>
<accession>A0A1X1D1U9</accession>
<dbReference type="RefSeq" id="WP_128602486.1">
    <property type="nucleotide sequence ID" value="NZ_MLFS01000058.1"/>
</dbReference>
<gene>
    <name evidence="2" type="ORF">HA48_17340</name>
</gene>
<organism evidence="2 3">
    <name type="scientific">Pantoea wallisii</name>
    <dbReference type="NCBI Taxonomy" id="1076551"/>
    <lineage>
        <taxon>Bacteria</taxon>
        <taxon>Pseudomonadati</taxon>
        <taxon>Pseudomonadota</taxon>
        <taxon>Gammaproteobacteria</taxon>
        <taxon>Enterobacterales</taxon>
        <taxon>Erwiniaceae</taxon>
        <taxon>Pantoea</taxon>
    </lineage>
</organism>
<comment type="caution">
    <text evidence="2">The sequence shown here is derived from an EMBL/GenBank/DDBJ whole genome shotgun (WGS) entry which is preliminary data.</text>
</comment>
<dbReference type="Pfam" id="PF12570">
    <property type="entry name" value="DUF3750"/>
    <property type="match status" value="1"/>
</dbReference>
<dbReference type="OrthoDB" id="199084at2"/>
<dbReference type="EMBL" id="MLFS01000058">
    <property type="protein sequence ID" value="ORM70659.1"/>
    <property type="molecule type" value="Genomic_DNA"/>
</dbReference>
<dbReference type="AlphaFoldDB" id="A0A1X1D1U9"/>
<reference evidence="2 3" key="1">
    <citation type="journal article" date="2017" name="Antonie Van Leeuwenhoek">
        <title>Phylogenomic resolution of the bacterial genus Pantoea and its relationship with Erwinia and Tatumella.</title>
        <authorList>
            <person name="Palmer M."/>
            <person name="Steenkamp E.T."/>
            <person name="Coetzee M.P."/>
            <person name="Chan W.Y."/>
            <person name="van Zyl E."/>
            <person name="De Maayer P."/>
            <person name="Coutinho T.A."/>
            <person name="Blom J."/>
            <person name="Smits T.H."/>
            <person name="Duffy B."/>
            <person name="Venter S.N."/>
        </authorList>
    </citation>
    <scope>NUCLEOTIDE SEQUENCE [LARGE SCALE GENOMIC DNA]</scope>
    <source>
        <strain evidence="2 3">LMG 26277</strain>
    </source>
</reference>
<evidence type="ECO:0000313" key="3">
    <source>
        <dbReference type="Proteomes" id="UP000193104"/>
    </source>
</evidence>